<keyword evidence="10" id="KW-1185">Reference proteome</keyword>
<feature type="binding site" evidence="8">
    <location>
        <position position="92"/>
    </location>
    <ligand>
        <name>ATP</name>
        <dbReference type="ChEBI" id="CHEBI:30616"/>
    </ligand>
</feature>
<comment type="catalytic activity">
    <reaction evidence="8">
        <text>L-threonyl-[protein] + ATP = 3-O-(5'-adenylyl)-L-threonyl-[protein] + diphosphate</text>
        <dbReference type="Rhea" id="RHEA:54292"/>
        <dbReference type="Rhea" id="RHEA-COMP:11060"/>
        <dbReference type="Rhea" id="RHEA-COMP:13847"/>
        <dbReference type="ChEBI" id="CHEBI:30013"/>
        <dbReference type="ChEBI" id="CHEBI:30616"/>
        <dbReference type="ChEBI" id="CHEBI:33019"/>
        <dbReference type="ChEBI" id="CHEBI:138113"/>
        <dbReference type="EC" id="2.7.7.108"/>
    </reaction>
</comment>
<evidence type="ECO:0000313" key="10">
    <source>
        <dbReference type="Proteomes" id="UP000771797"/>
    </source>
</evidence>
<name>A0ABQ6Y7X2_9GAMM</name>
<sequence length="486" mass="54134">MSSSYGFHFDNGYARLPERLFARCEPTPVSAPLGILFNRPLAEQLGLDASALDSPDGTALLAGNTLAEGSEPIAQAYAGHQFGYPNMLGDGRAILLGEQLTPEGRRRDIQLKGAGRTPFSRGGDGRAALGPMLREYLISEAMHALGIATTRSLAVVATGEPVYRETALPGAILTRVAASHLRVGTFQFAAGQRDTALLETLVDYTLERHYPELSDSDNKALALLDAVMEKQLDLIVHWMRAGFIHGVMNTDNVALSGETIDYGPCAFMDHYHPDTVFSSIDHQGRYAYGNQPAITQWNLTRFAETLLPLIDADTDAAVQKATNVIKSFSGRYDNKWLAMMRAKLGLFGEDPMDATLIQDLLDWMQHRQADYTNTFRDLISETAPLDEIYQDEAFENWHQRWRARLSRNTKPLKSSFCLMRSHNPEVIPRNHKVEEALNAAVRDDDLAPTHRLLDALSRPYQDRDDIDDYQQPPKPAERVLQTFCGT</sequence>
<comment type="function">
    <text evidence="8">Nucleotidyltransferase involved in the post-translational modification of proteins. It can catalyze the addition of adenosine monophosphate (AMP) or uridine monophosphate (UMP) to a protein, resulting in modifications known as AMPylation and UMPylation.</text>
</comment>
<reference evidence="9 10" key="1">
    <citation type="submission" date="2012-09" db="EMBL/GenBank/DDBJ databases">
        <title>Genome Sequence of alkane-degrading Bacterium Alcanivorax sp. 6-D-6.</title>
        <authorList>
            <person name="Lai Q."/>
            <person name="Shao Z."/>
        </authorList>
    </citation>
    <scope>NUCLEOTIDE SEQUENCE [LARGE SCALE GENOMIC DNA]</scope>
    <source>
        <strain evidence="9 10">6-D-6</strain>
    </source>
</reference>
<feature type="binding site" evidence="8">
    <location>
        <position position="112"/>
    </location>
    <ligand>
        <name>ATP</name>
        <dbReference type="ChEBI" id="CHEBI:30616"/>
    </ligand>
</feature>
<keyword evidence="6 8" id="KW-0067">ATP-binding</keyword>
<dbReference type="EMBL" id="AQPF01000014">
    <property type="protein sequence ID" value="KAF0805648.1"/>
    <property type="molecule type" value="Genomic_DNA"/>
</dbReference>
<dbReference type="Proteomes" id="UP000771797">
    <property type="component" value="Unassembled WGS sequence"/>
</dbReference>
<comment type="caution">
    <text evidence="9">The sequence shown here is derived from an EMBL/GenBank/DDBJ whole genome shotgun (WGS) entry which is preliminary data.</text>
</comment>
<feature type="binding site" evidence="8">
    <location>
        <position position="124"/>
    </location>
    <ligand>
        <name>ATP</name>
        <dbReference type="ChEBI" id="CHEBI:30616"/>
    </ligand>
</feature>
<dbReference type="InterPro" id="IPR003846">
    <property type="entry name" value="SelO"/>
</dbReference>
<keyword evidence="8" id="KW-0464">Manganese</keyword>
<keyword evidence="2 8" id="KW-0808">Transferase</keyword>
<evidence type="ECO:0000256" key="3">
    <source>
        <dbReference type="ARBA" id="ARBA00022695"/>
    </source>
</evidence>
<feature type="binding site" evidence="8">
    <location>
        <position position="261"/>
    </location>
    <ligand>
        <name>Mg(2+)</name>
        <dbReference type="ChEBI" id="CHEBI:18420"/>
    </ligand>
</feature>
<proteinExistence type="inferred from homology"/>
<evidence type="ECO:0000256" key="7">
    <source>
        <dbReference type="ARBA" id="ARBA00022842"/>
    </source>
</evidence>
<feature type="binding site" evidence="8">
    <location>
        <position position="175"/>
    </location>
    <ligand>
        <name>ATP</name>
        <dbReference type="ChEBI" id="CHEBI:30616"/>
    </ligand>
</feature>
<evidence type="ECO:0000256" key="6">
    <source>
        <dbReference type="ARBA" id="ARBA00022840"/>
    </source>
</evidence>
<dbReference type="EC" id="2.7.7.108" evidence="8"/>
<evidence type="ECO:0000256" key="2">
    <source>
        <dbReference type="ARBA" id="ARBA00022679"/>
    </source>
</evidence>
<feature type="active site" description="Proton acceptor" evidence="8">
    <location>
        <position position="251"/>
    </location>
</feature>
<evidence type="ECO:0000256" key="1">
    <source>
        <dbReference type="ARBA" id="ARBA00009747"/>
    </source>
</evidence>
<keyword evidence="7 8" id="KW-0460">Magnesium</keyword>
<dbReference type="Pfam" id="PF02696">
    <property type="entry name" value="SelO"/>
    <property type="match status" value="1"/>
</dbReference>
<evidence type="ECO:0000256" key="5">
    <source>
        <dbReference type="ARBA" id="ARBA00022741"/>
    </source>
</evidence>
<feature type="binding site" evidence="8">
    <location>
        <position position="125"/>
    </location>
    <ligand>
        <name>ATP</name>
        <dbReference type="ChEBI" id="CHEBI:30616"/>
    </ligand>
</feature>
<comment type="catalytic activity">
    <reaction evidence="8">
        <text>L-tyrosyl-[protein] + ATP = O-(5'-adenylyl)-L-tyrosyl-[protein] + diphosphate</text>
        <dbReference type="Rhea" id="RHEA:54288"/>
        <dbReference type="Rhea" id="RHEA-COMP:10136"/>
        <dbReference type="Rhea" id="RHEA-COMP:13846"/>
        <dbReference type="ChEBI" id="CHEBI:30616"/>
        <dbReference type="ChEBI" id="CHEBI:33019"/>
        <dbReference type="ChEBI" id="CHEBI:46858"/>
        <dbReference type="ChEBI" id="CHEBI:83624"/>
        <dbReference type="EC" id="2.7.7.108"/>
    </reaction>
</comment>
<feature type="binding site" evidence="8">
    <location>
        <position position="252"/>
    </location>
    <ligand>
        <name>Mg(2+)</name>
        <dbReference type="ChEBI" id="CHEBI:18420"/>
    </ligand>
</feature>
<comment type="similarity">
    <text evidence="1 8">Belongs to the SELO family.</text>
</comment>
<gene>
    <name evidence="8" type="primary">ydiU</name>
    <name evidence="8" type="synonym">selO</name>
    <name evidence="9" type="ORF">A6D6_02096</name>
</gene>
<evidence type="ECO:0000256" key="8">
    <source>
        <dbReference type="HAMAP-Rule" id="MF_00692"/>
    </source>
</evidence>
<dbReference type="PANTHER" id="PTHR32057">
    <property type="entry name" value="PROTEIN ADENYLYLTRANSFERASE SELO, MITOCHONDRIAL"/>
    <property type="match status" value="1"/>
</dbReference>
<keyword evidence="3 8" id="KW-0548">Nucleotidyltransferase</keyword>
<protein>
    <recommendedName>
        <fullName evidence="8">Protein nucleotidyltransferase YdiU</fullName>
        <ecNumber evidence="8">2.7.7.-</ecNumber>
    </recommendedName>
    <alternativeName>
        <fullName evidence="8">Protein adenylyltransferase YdiU</fullName>
        <ecNumber evidence="8">2.7.7.108</ecNumber>
    </alternativeName>
    <alternativeName>
        <fullName evidence="8">Protein uridylyltransferase YdiU</fullName>
        <ecNumber evidence="8">2.7.7.-</ecNumber>
    </alternativeName>
</protein>
<feature type="binding site" evidence="8">
    <location>
        <position position="91"/>
    </location>
    <ligand>
        <name>ATP</name>
        <dbReference type="ChEBI" id="CHEBI:30616"/>
    </ligand>
</feature>
<dbReference type="HAMAP" id="MF_00692">
    <property type="entry name" value="SelO"/>
    <property type="match status" value="1"/>
</dbReference>
<comment type="cofactor">
    <cofactor evidence="8">
        <name>Mg(2+)</name>
        <dbReference type="ChEBI" id="CHEBI:18420"/>
    </cofactor>
    <cofactor evidence="8">
        <name>Mn(2+)</name>
        <dbReference type="ChEBI" id="CHEBI:29035"/>
    </cofactor>
</comment>
<dbReference type="RefSeq" id="WP_159660710.1">
    <property type="nucleotide sequence ID" value="NZ_AQPF01000014.1"/>
</dbReference>
<comment type="catalytic activity">
    <reaction evidence="8">
        <text>L-seryl-[protein] + UTP = O-(5'-uridylyl)-L-seryl-[protein] + diphosphate</text>
        <dbReference type="Rhea" id="RHEA:64604"/>
        <dbReference type="Rhea" id="RHEA-COMP:9863"/>
        <dbReference type="Rhea" id="RHEA-COMP:16635"/>
        <dbReference type="ChEBI" id="CHEBI:29999"/>
        <dbReference type="ChEBI" id="CHEBI:33019"/>
        <dbReference type="ChEBI" id="CHEBI:46398"/>
        <dbReference type="ChEBI" id="CHEBI:156051"/>
    </reaction>
</comment>
<dbReference type="NCBIfam" id="NF000658">
    <property type="entry name" value="PRK00029.1"/>
    <property type="match status" value="1"/>
</dbReference>
<comment type="catalytic activity">
    <reaction evidence="8">
        <text>L-histidyl-[protein] + UTP = N(tele)-(5'-uridylyl)-L-histidyl-[protein] + diphosphate</text>
        <dbReference type="Rhea" id="RHEA:83891"/>
        <dbReference type="Rhea" id="RHEA-COMP:9745"/>
        <dbReference type="Rhea" id="RHEA-COMP:20239"/>
        <dbReference type="ChEBI" id="CHEBI:29979"/>
        <dbReference type="ChEBI" id="CHEBI:33019"/>
        <dbReference type="ChEBI" id="CHEBI:46398"/>
        <dbReference type="ChEBI" id="CHEBI:233474"/>
    </reaction>
</comment>
<keyword evidence="4 8" id="KW-0479">Metal-binding</keyword>
<evidence type="ECO:0000256" key="4">
    <source>
        <dbReference type="ARBA" id="ARBA00022723"/>
    </source>
</evidence>
<accession>A0ABQ6Y7X2</accession>
<feature type="binding site" evidence="8">
    <location>
        <position position="89"/>
    </location>
    <ligand>
        <name>ATP</name>
        <dbReference type="ChEBI" id="CHEBI:30616"/>
    </ligand>
</feature>
<evidence type="ECO:0000313" key="9">
    <source>
        <dbReference type="EMBL" id="KAF0805648.1"/>
    </source>
</evidence>
<feature type="binding site" evidence="8">
    <location>
        <position position="261"/>
    </location>
    <ligand>
        <name>ATP</name>
        <dbReference type="ChEBI" id="CHEBI:30616"/>
    </ligand>
</feature>
<dbReference type="EC" id="2.7.7.-" evidence="8"/>
<comment type="catalytic activity">
    <reaction evidence="8">
        <text>L-tyrosyl-[protein] + UTP = O-(5'-uridylyl)-L-tyrosyl-[protein] + diphosphate</text>
        <dbReference type="Rhea" id="RHEA:83887"/>
        <dbReference type="Rhea" id="RHEA-COMP:10136"/>
        <dbReference type="Rhea" id="RHEA-COMP:20238"/>
        <dbReference type="ChEBI" id="CHEBI:33019"/>
        <dbReference type="ChEBI" id="CHEBI:46398"/>
        <dbReference type="ChEBI" id="CHEBI:46858"/>
        <dbReference type="ChEBI" id="CHEBI:90602"/>
    </reaction>
</comment>
<feature type="binding site" evidence="8">
    <location>
        <position position="182"/>
    </location>
    <ligand>
        <name>ATP</name>
        <dbReference type="ChEBI" id="CHEBI:30616"/>
    </ligand>
</feature>
<keyword evidence="5 8" id="KW-0547">Nucleotide-binding</keyword>
<dbReference type="PANTHER" id="PTHR32057:SF14">
    <property type="entry name" value="PROTEIN ADENYLYLTRANSFERASE SELO, MITOCHONDRIAL"/>
    <property type="match status" value="1"/>
</dbReference>
<comment type="catalytic activity">
    <reaction evidence="8">
        <text>L-seryl-[protein] + ATP = 3-O-(5'-adenylyl)-L-seryl-[protein] + diphosphate</text>
        <dbReference type="Rhea" id="RHEA:58120"/>
        <dbReference type="Rhea" id="RHEA-COMP:9863"/>
        <dbReference type="Rhea" id="RHEA-COMP:15073"/>
        <dbReference type="ChEBI" id="CHEBI:29999"/>
        <dbReference type="ChEBI" id="CHEBI:30616"/>
        <dbReference type="ChEBI" id="CHEBI:33019"/>
        <dbReference type="ChEBI" id="CHEBI:142516"/>
        <dbReference type="EC" id="2.7.7.108"/>
    </reaction>
</comment>
<organism evidence="9 10">
    <name type="scientific">Alcanivorax xiamenensis</name>
    <dbReference type="NCBI Taxonomy" id="1177156"/>
    <lineage>
        <taxon>Bacteria</taxon>
        <taxon>Pseudomonadati</taxon>
        <taxon>Pseudomonadota</taxon>
        <taxon>Gammaproteobacteria</taxon>
        <taxon>Oceanospirillales</taxon>
        <taxon>Alcanivoracaceae</taxon>
        <taxon>Alcanivorax</taxon>
    </lineage>
</organism>